<protein>
    <submittedName>
        <fullName evidence="2">Uncharacterized protein</fullName>
    </submittedName>
</protein>
<reference evidence="2" key="1">
    <citation type="journal article" date="2021" name="Vet Sci">
        <title>O-Serogroups and Pathovirotypes of Escherichia coli Isolated from Post-Weaning Piglets Showing Diarrhoea and/or Oedema in South Korea.</title>
        <authorList>
            <person name="Byun J.W."/>
            <person name="Moon B.Y."/>
            <person name="Do K.H."/>
            <person name="Lee K."/>
            <person name="Lee H.Y."/>
            <person name="Kim W.I."/>
            <person name="So B."/>
            <person name="Lee W.K."/>
        </authorList>
    </citation>
    <scope>NUCLEOTIDE SEQUENCE</scope>
    <source>
        <strain evidence="2">84/14</strain>
    </source>
</reference>
<accession>A0A9Q4DK82</accession>
<evidence type="ECO:0000313" key="3">
    <source>
        <dbReference type="Proteomes" id="UP001077788"/>
    </source>
</evidence>
<dbReference type="Proteomes" id="UP001077788">
    <property type="component" value="Unassembled WGS sequence"/>
</dbReference>
<comment type="caution">
    <text evidence="2">The sequence shown here is derived from an EMBL/GenBank/DDBJ whole genome shotgun (WGS) entry which is preliminary data.</text>
</comment>
<organism evidence="2 3">
    <name type="scientific">Actinobacillus pleuropneumoniae</name>
    <name type="common">Haemophilus pleuropneumoniae</name>
    <dbReference type="NCBI Taxonomy" id="715"/>
    <lineage>
        <taxon>Bacteria</taxon>
        <taxon>Pseudomonadati</taxon>
        <taxon>Pseudomonadota</taxon>
        <taxon>Gammaproteobacteria</taxon>
        <taxon>Pasteurellales</taxon>
        <taxon>Pasteurellaceae</taxon>
        <taxon>Actinobacillus</taxon>
    </lineage>
</organism>
<evidence type="ECO:0000313" key="2">
    <source>
        <dbReference type="EMBL" id="MCY6525010.1"/>
    </source>
</evidence>
<sequence>MKKQYLEKEEQYQVEVNILKGKLEEKDKLLRFQDSTKILDDILSSQRSPTIKTGLGFHETVKGESSSQIEARNSNAKYEMLNKEIRGQSHQQPRKESLQRESFTPNNG</sequence>
<evidence type="ECO:0000256" key="1">
    <source>
        <dbReference type="SAM" id="MobiDB-lite"/>
    </source>
</evidence>
<reference evidence="2" key="2">
    <citation type="submission" date="2022-12" db="EMBL/GenBank/DDBJ databases">
        <authorList>
            <person name="Kardos G."/>
            <person name="Sarkozi R."/>
            <person name="Laczko L."/>
            <person name="Marton S."/>
            <person name="Makrai L."/>
            <person name="Banyai K."/>
            <person name="Fodor L."/>
        </authorList>
    </citation>
    <scope>NUCLEOTIDE SEQUENCE</scope>
    <source>
        <strain evidence="2">84/14</strain>
    </source>
</reference>
<proteinExistence type="predicted"/>
<dbReference type="AlphaFoldDB" id="A0A9Q4DK82"/>
<feature type="region of interest" description="Disordered" evidence="1">
    <location>
        <begin position="85"/>
        <end position="108"/>
    </location>
</feature>
<dbReference type="EMBL" id="JAPQFC010001096">
    <property type="protein sequence ID" value="MCY6525010.1"/>
    <property type="molecule type" value="Genomic_DNA"/>
</dbReference>
<dbReference type="RefSeq" id="WP_267992307.1">
    <property type="nucleotide sequence ID" value="NZ_JAPQFC010001096.1"/>
</dbReference>
<feature type="compositionally biased region" description="Basic and acidic residues" evidence="1">
    <location>
        <begin position="85"/>
        <end position="99"/>
    </location>
</feature>
<feature type="non-terminal residue" evidence="2">
    <location>
        <position position="108"/>
    </location>
</feature>
<name>A0A9Q4DK82_ACTPL</name>
<gene>
    <name evidence="2" type="ORF">OYG11_12475</name>
</gene>